<accession>A0ABN7E834</accession>
<gene>
    <name evidence="5" type="ORF">SI7747_UN020385</name>
</gene>
<feature type="region of interest" description="Disordered" evidence="3">
    <location>
        <begin position="204"/>
        <end position="228"/>
    </location>
</feature>
<dbReference type="PROSITE" id="PS51277">
    <property type="entry name" value="BURP"/>
    <property type="match status" value="1"/>
</dbReference>
<reference evidence="6" key="1">
    <citation type="journal article" date="2020" name="Sci. Rep.">
        <title>Chromosome-scale genome assembly for the duckweed Spirodela intermedia, integrating cytogenetic maps, PacBio and Oxford Nanopore libraries.</title>
        <authorList>
            <person name="Hoang P.T.N."/>
            <person name="Fiebig A."/>
            <person name="Novak P."/>
            <person name="Macas J."/>
            <person name="Cao H.X."/>
            <person name="Stepanenko A."/>
            <person name="Chen G."/>
            <person name="Borisjuk N."/>
            <person name="Scholz U."/>
            <person name="Schubert I."/>
        </authorList>
    </citation>
    <scope>NUCLEOTIDE SEQUENCE [LARGE SCALE GENOMIC DNA]</scope>
</reference>
<dbReference type="EMBL" id="CACRZD030000069">
    <property type="protein sequence ID" value="CAA6674027.1"/>
    <property type="molecule type" value="Genomic_DNA"/>
</dbReference>
<dbReference type="SMART" id="SM01045">
    <property type="entry name" value="BURP"/>
    <property type="match status" value="1"/>
</dbReference>
<keyword evidence="2" id="KW-0325">Glycoprotein</keyword>
<feature type="compositionally biased region" description="Low complexity" evidence="3">
    <location>
        <begin position="300"/>
        <end position="340"/>
    </location>
</feature>
<evidence type="ECO:0000256" key="2">
    <source>
        <dbReference type="ARBA" id="ARBA00023180"/>
    </source>
</evidence>
<comment type="caution">
    <text evidence="5">The sequence shown here is derived from an EMBL/GenBank/DDBJ whole genome shotgun (WGS) entry which is preliminary data.</text>
</comment>
<keyword evidence="6" id="KW-1185">Reference proteome</keyword>
<protein>
    <recommendedName>
        <fullName evidence="4">BURP domain-containing protein</fullName>
    </recommendedName>
</protein>
<dbReference type="InterPro" id="IPR004873">
    <property type="entry name" value="BURP_dom"/>
</dbReference>
<dbReference type="Pfam" id="PF03181">
    <property type="entry name" value="BURP"/>
    <property type="match status" value="2"/>
</dbReference>
<proteinExistence type="predicted"/>
<evidence type="ECO:0000259" key="4">
    <source>
        <dbReference type="PROSITE" id="PS51277"/>
    </source>
</evidence>
<evidence type="ECO:0000256" key="1">
    <source>
        <dbReference type="ARBA" id="ARBA00022729"/>
    </source>
</evidence>
<dbReference type="PANTHER" id="PTHR31458">
    <property type="entry name" value="POLYGALACTURONASE 1 BETA-LIKE PROTEIN 2"/>
    <property type="match status" value="1"/>
</dbReference>
<feature type="domain" description="BURP" evidence="4">
    <location>
        <begin position="372"/>
        <end position="549"/>
    </location>
</feature>
<dbReference type="PANTHER" id="PTHR31458:SF2">
    <property type="entry name" value="POLYGALACTURONASE 1 BETA-LIKE PROTEIN 2"/>
    <property type="match status" value="1"/>
</dbReference>
<dbReference type="InterPro" id="IPR051897">
    <property type="entry name" value="PG-associated_BURP"/>
</dbReference>
<organism evidence="5 6">
    <name type="scientific">Spirodela intermedia</name>
    <name type="common">Intermediate duckweed</name>
    <dbReference type="NCBI Taxonomy" id="51605"/>
    <lineage>
        <taxon>Eukaryota</taxon>
        <taxon>Viridiplantae</taxon>
        <taxon>Streptophyta</taxon>
        <taxon>Embryophyta</taxon>
        <taxon>Tracheophyta</taxon>
        <taxon>Spermatophyta</taxon>
        <taxon>Magnoliopsida</taxon>
        <taxon>Liliopsida</taxon>
        <taxon>Araceae</taxon>
        <taxon>Lemnoideae</taxon>
        <taxon>Spirodela</taxon>
    </lineage>
</organism>
<keyword evidence="1" id="KW-0732">Signal</keyword>
<evidence type="ECO:0000313" key="5">
    <source>
        <dbReference type="EMBL" id="CAA6674027.1"/>
    </source>
</evidence>
<name>A0ABN7E834_SPIIN</name>
<dbReference type="Proteomes" id="UP001189122">
    <property type="component" value="Unassembled WGS sequence"/>
</dbReference>
<evidence type="ECO:0000256" key="3">
    <source>
        <dbReference type="SAM" id="MobiDB-lite"/>
    </source>
</evidence>
<feature type="compositionally biased region" description="Polar residues" evidence="3">
    <location>
        <begin position="272"/>
        <end position="290"/>
    </location>
</feature>
<feature type="region of interest" description="Disordered" evidence="3">
    <location>
        <begin position="272"/>
        <end position="378"/>
    </location>
</feature>
<evidence type="ECO:0000313" key="6">
    <source>
        <dbReference type="Proteomes" id="UP001189122"/>
    </source>
</evidence>
<sequence>MFHRGSRLGRFTGFSGCTNGFRLPSFLLGLLLFFLFWGALRSEPIAPSPQKQLDPAVEAALRVRADASILLDKASPLNANPGSRLLRYIVDGTLPQPPPRLLLRRQAPIDVSGDADFESYSNKDFRRYQKGTVFGSDNFKNYSVDERRPGHLRPLWQGRFRDRAVHYYALSTNVAGSGFTSYDDNSNAGSGIFRYGMQSNVQARLSPPTAPAAANDFKDYGKDTNAMSSTFTVPSRLQRRRQRAPACSRATASRRISRSDFLSYGNDGNGDFNQFSSYGEQASQSDNSFRSYARATTPHSRTSPTTATLPPPRRTSSSSTIRTPAASTPSSASQPTSATRLPSSSTSARREPHRLLQQQPGFGGCQRGTGEVFPGTNLAEGKRIPMPDIRDRCRRVRSSLGTRREAAVRVSALPELVRLLGAADLQGSMAKTVAECERPAVKDETKRCPTSLEAMAEFAASVLGKSAAVSTTASTAGWGRRCLFPYLVYYCHAVPRVAVYDVELKEDAGGEAVNHGVAICHLDTTQWSAGHAAFVCHWIFENDLIWVARDG</sequence>